<feature type="signal peptide" evidence="12">
    <location>
        <begin position="1"/>
        <end position="22"/>
    </location>
</feature>
<keyword evidence="9" id="KW-0186">Copper</keyword>
<keyword evidence="12" id="KW-0732">Signal</keyword>
<dbReference type="OrthoDB" id="2015551at2759"/>
<reference evidence="14 15" key="1">
    <citation type="journal article" date="2011" name="Science">
        <title>The ecoresponsive genome of Daphnia pulex.</title>
        <authorList>
            <person name="Colbourne J.K."/>
            <person name="Pfrender M.E."/>
            <person name="Gilbert D."/>
            <person name="Thomas W.K."/>
            <person name="Tucker A."/>
            <person name="Oakley T.H."/>
            <person name="Tokishita S."/>
            <person name="Aerts A."/>
            <person name="Arnold G.J."/>
            <person name="Basu M.K."/>
            <person name="Bauer D.J."/>
            <person name="Caceres C.E."/>
            <person name="Carmel L."/>
            <person name="Casola C."/>
            <person name="Choi J.H."/>
            <person name="Detter J.C."/>
            <person name="Dong Q."/>
            <person name="Dusheyko S."/>
            <person name="Eads B.D."/>
            <person name="Frohlich T."/>
            <person name="Geiler-Samerotte K.A."/>
            <person name="Gerlach D."/>
            <person name="Hatcher P."/>
            <person name="Jogdeo S."/>
            <person name="Krijgsveld J."/>
            <person name="Kriventseva E.V."/>
            <person name="Kultz D."/>
            <person name="Laforsch C."/>
            <person name="Lindquist E."/>
            <person name="Lopez J."/>
            <person name="Manak J.R."/>
            <person name="Muller J."/>
            <person name="Pangilinan J."/>
            <person name="Patwardhan R.P."/>
            <person name="Pitluck S."/>
            <person name="Pritham E.J."/>
            <person name="Rechtsteiner A."/>
            <person name="Rho M."/>
            <person name="Rogozin I.B."/>
            <person name="Sakarya O."/>
            <person name="Salamov A."/>
            <person name="Schaack S."/>
            <person name="Shapiro H."/>
            <person name="Shiga Y."/>
            <person name="Skalitzky C."/>
            <person name="Smith Z."/>
            <person name="Souvorov A."/>
            <person name="Sung W."/>
            <person name="Tang Z."/>
            <person name="Tsuchiya D."/>
            <person name="Tu H."/>
            <person name="Vos H."/>
            <person name="Wang M."/>
            <person name="Wolf Y.I."/>
            <person name="Yamagata H."/>
            <person name="Yamada T."/>
            <person name="Ye Y."/>
            <person name="Shaw J.R."/>
            <person name="Andrews J."/>
            <person name="Crease T.J."/>
            <person name="Tang H."/>
            <person name="Lucas S.M."/>
            <person name="Robertson H.M."/>
            <person name="Bork P."/>
            <person name="Koonin E.V."/>
            <person name="Zdobnov E.M."/>
            <person name="Grigoriev I.V."/>
            <person name="Lynch M."/>
            <person name="Boore J.L."/>
        </authorList>
    </citation>
    <scope>NUCLEOTIDE SEQUENCE [LARGE SCALE GENOMIC DNA]</scope>
</reference>
<evidence type="ECO:0000256" key="9">
    <source>
        <dbReference type="ARBA" id="ARBA00023008"/>
    </source>
</evidence>
<dbReference type="EC" id="1.15.1.1" evidence="4"/>
<keyword evidence="5" id="KW-0479">Metal-binding</keyword>
<evidence type="ECO:0000256" key="5">
    <source>
        <dbReference type="ARBA" id="ARBA00022723"/>
    </source>
</evidence>
<evidence type="ECO:0000256" key="10">
    <source>
        <dbReference type="ARBA" id="ARBA00023157"/>
    </source>
</evidence>
<dbReference type="KEGG" id="dpx:DAPPUDRAFT_304036"/>
<feature type="domain" description="Superoxide dismutase copper/zinc binding" evidence="13">
    <location>
        <begin position="48"/>
        <end position="175"/>
    </location>
</feature>
<dbReference type="InterPro" id="IPR001424">
    <property type="entry name" value="SOD_Cu_Zn_dom"/>
</dbReference>
<dbReference type="eggNOG" id="KOG0441">
    <property type="taxonomic scope" value="Eukaryota"/>
</dbReference>
<dbReference type="GO" id="GO:0005507">
    <property type="term" value="F:copper ion binding"/>
    <property type="evidence" value="ECO:0000318"/>
    <property type="project" value="GO_Central"/>
</dbReference>
<dbReference type="HOGENOM" id="CLU_056632_4_1_1"/>
<name>E9GJD0_DAPPU</name>
<dbReference type="Pfam" id="PF00080">
    <property type="entry name" value="Sod_Cu"/>
    <property type="match status" value="1"/>
</dbReference>
<dbReference type="SUPFAM" id="SSF49329">
    <property type="entry name" value="Cu,Zn superoxide dismutase-like"/>
    <property type="match status" value="1"/>
</dbReference>
<comment type="similarity">
    <text evidence="3">Belongs to the Cu-Zn superoxide dismutase family.</text>
</comment>
<dbReference type="STRING" id="6669.E9GJD0"/>
<feature type="chain" id="PRO_5003237119" description="superoxide dismutase" evidence="12">
    <location>
        <begin position="23"/>
        <end position="185"/>
    </location>
</feature>
<keyword evidence="8" id="KW-0560">Oxidoreductase</keyword>
<evidence type="ECO:0000256" key="1">
    <source>
        <dbReference type="ARBA" id="ARBA00001935"/>
    </source>
</evidence>
<evidence type="ECO:0000256" key="2">
    <source>
        <dbReference type="ARBA" id="ARBA00001947"/>
    </source>
</evidence>
<evidence type="ECO:0000256" key="11">
    <source>
        <dbReference type="ARBA" id="ARBA00049204"/>
    </source>
</evidence>
<sequence length="185" mass="19585">MKITGTLAACLLLLATFGCFSGANWVSGHQSDPCEAVVMMSSPSKDVVGFLALTQMKYGVKLVGWLMGLKPGRHGMHVHTFGDVKTDGCTSTGLHYNPHNATHGGPYSAPNMRHVGDLGNVVANEQGIAVVNFFDSVISLTGPLSIDGRAIVVHAQEDDLTPNTNPGPRVGCGTIVKITKTKKYH</sequence>
<organism evidence="14 15">
    <name type="scientific">Daphnia pulex</name>
    <name type="common">Water flea</name>
    <dbReference type="NCBI Taxonomy" id="6669"/>
    <lineage>
        <taxon>Eukaryota</taxon>
        <taxon>Metazoa</taxon>
        <taxon>Ecdysozoa</taxon>
        <taxon>Arthropoda</taxon>
        <taxon>Crustacea</taxon>
        <taxon>Branchiopoda</taxon>
        <taxon>Diplostraca</taxon>
        <taxon>Cladocera</taxon>
        <taxon>Anomopoda</taxon>
        <taxon>Daphniidae</taxon>
        <taxon>Daphnia</taxon>
    </lineage>
</organism>
<dbReference type="GO" id="GO:0019430">
    <property type="term" value="P:removal of superoxide radicals"/>
    <property type="evidence" value="ECO:0000318"/>
    <property type="project" value="GO_Central"/>
</dbReference>
<evidence type="ECO:0000256" key="3">
    <source>
        <dbReference type="ARBA" id="ARBA00010457"/>
    </source>
</evidence>
<dbReference type="InterPro" id="IPR024134">
    <property type="entry name" value="SOD_Cu/Zn_/chaperone"/>
</dbReference>
<evidence type="ECO:0000259" key="13">
    <source>
        <dbReference type="Pfam" id="PF00080"/>
    </source>
</evidence>
<evidence type="ECO:0000256" key="8">
    <source>
        <dbReference type="ARBA" id="ARBA00023002"/>
    </source>
</evidence>
<evidence type="ECO:0000256" key="7">
    <source>
        <dbReference type="ARBA" id="ARBA00022862"/>
    </source>
</evidence>
<evidence type="ECO:0000313" key="14">
    <source>
        <dbReference type="EMBL" id="EFX80430.1"/>
    </source>
</evidence>
<accession>E9GJD0</accession>
<dbReference type="FunFam" id="2.60.40.200:FF:000013">
    <property type="entry name" value="Superoxide dismutase [Cu-Zn]"/>
    <property type="match status" value="1"/>
</dbReference>
<evidence type="ECO:0000256" key="6">
    <source>
        <dbReference type="ARBA" id="ARBA00022833"/>
    </source>
</evidence>
<comment type="catalytic activity">
    <reaction evidence="11">
        <text>2 superoxide + 2 H(+) = H2O2 + O2</text>
        <dbReference type="Rhea" id="RHEA:20696"/>
        <dbReference type="ChEBI" id="CHEBI:15378"/>
        <dbReference type="ChEBI" id="CHEBI:15379"/>
        <dbReference type="ChEBI" id="CHEBI:16240"/>
        <dbReference type="ChEBI" id="CHEBI:18421"/>
        <dbReference type="EC" id="1.15.1.1"/>
    </reaction>
</comment>
<proteinExistence type="inferred from homology"/>
<comment type="cofactor">
    <cofactor evidence="1">
        <name>Cu cation</name>
        <dbReference type="ChEBI" id="CHEBI:23378"/>
    </cofactor>
</comment>
<keyword evidence="15" id="KW-1185">Reference proteome</keyword>
<comment type="cofactor">
    <cofactor evidence="2">
        <name>Zn(2+)</name>
        <dbReference type="ChEBI" id="CHEBI:29105"/>
    </cofactor>
</comment>
<dbReference type="PRINTS" id="PR00068">
    <property type="entry name" value="CUZNDISMTASE"/>
</dbReference>
<evidence type="ECO:0000313" key="15">
    <source>
        <dbReference type="Proteomes" id="UP000000305"/>
    </source>
</evidence>
<dbReference type="EMBL" id="GL732547">
    <property type="protein sequence ID" value="EFX80430.1"/>
    <property type="molecule type" value="Genomic_DNA"/>
</dbReference>
<dbReference type="AlphaFoldDB" id="E9GJD0"/>
<dbReference type="PROSITE" id="PS51257">
    <property type="entry name" value="PROKAR_LIPOPROTEIN"/>
    <property type="match status" value="1"/>
</dbReference>
<protein>
    <recommendedName>
        <fullName evidence="4">superoxide dismutase</fullName>
        <ecNumber evidence="4">1.15.1.1</ecNumber>
    </recommendedName>
</protein>
<dbReference type="InParanoid" id="E9GJD0"/>
<keyword evidence="10" id="KW-1015">Disulfide bond</keyword>
<keyword evidence="6" id="KW-0862">Zinc</keyword>
<dbReference type="Gene3D" id="2.60.40.200">
    <property type="entry name" value="Superoxide dismutase, copper/zinc binding domain"/>
    <property type="match status" value="1"/>
</dbReference>
<dbReference type="Proteomes" id="UP000000305">
    <property type="component" value="Unassembled WGS sequence"/>
</dbReference>
<evidence type="ECO:0000256" key="4">
    <source>
        <dbReference type="ARBA" id="ARBA00012682"/>
    </source>
</evidence>
<dbReference type="PANTHER" id="PTHR10003">
    <property type="entry name" value="SUPEROXIDE DISMUTASE CU-ZN -RELATED"/>
    <property type="match status" value="1"/>
</dbReference>
<dbReference type="InterPro" id="IPR036423">
    <property type="entry name" value="SOD-like_Cu/Zn_dom_sf"/>
</dbReference>
<dbReference type="PhylomeDB" id="E9GJD0"/>
<dbReference type="CDD" id="cd00305">
    <property type="entry name" value="Cu-Zn_Superoxide_Dismutase"/>
    <property type="match status" value="1"/>
</dbReference>
<keyword evidence="7" id="KW-0049">Antioxidant</keyword>
<evidence type="ECO:0000256" key="12">
    <source>
        <dbReference type="SAM" id="SignalP"/>
    </source>
</evidence>
<dbReference type="GO" id="GO:0004784">
    <property type="term" value="F:superoxide dismutase activity"/>
    <property type="evidence" value="ECO:0000318"/>
    <property type="project" value="GO_Central"/>
</dbReference>
<gene>
    <name evidence="14" type="ORF">DAPPUDRAFT_304036</name>
</gene>